<gene>
    <name evidence="2" type="ORF">FWK35_00028976</name>
</gene>
<dbReference type="OrthoDB" id="6363452at2759"/>
<reference evidence="2 3" key="1">
    <citation type="submission" date="2019-08" db="EMBL/GenBank/DDBJ databases">
        <title>Whole genome of Aphis craccivora.</title>
        <authorList>
            <person name="Voronova N.V."/>
            <person name="Shulinski R.S."/>
            <person name="Bandarenka Y.V."/>
            <person name="Zhorov D.G."/>
            <person name="Warner D."/>
        </authorList>
    </citation>
    <scope>NUCLEOTIDE SEQUENCE [LARGE SCALE GENOMIC DNA]</scope>
    <source>
        <strain evidence="2">180601</strain>
        <tissue evidence="2">Whole Body</tissue>
    </source>
</reference>
<organism evidence="2 3">
    <name type="scientific">Aphis craccivora</name>
    <name type="common">Cowpea aphid</name>
    <dbReference type="NCBI Taxonomy" id="307492"/>
    <lineage>
        <taxon>Eukaryota</taxon>
        <taxon>Metazoa</taxon>
        <taxon>Ecdysozoa</taxon>
        <taxon>Arthropoda</taxon>
        <taxon>Hexapoda</taxon>
        <taxon>Insecta</taxon>
        <taxon>Pterygota</taxon>
        <taxon>Neoptera</taxon>
        <taxon>Paraneoptera</taxon>
        <taxon>Hemiptera</taxon>
        <taxon>Sternorrhyncha</taxon>
        <taxon>Aphidomorpha</taxon>
        <taxon>Aphidoidea</taxon>
        <taxon>Aphididae</taxon>
        <taxon>Aphidini</taxon>
        <taxon>Aphis</taxon>
        <taxon>Aphis</taxon>
    </lineage>
</organism>
<evidence type="ECO:0000256" key="1">
    <source>
        <dbReference type="SAM" id="MobiDB-lite"/>
    </source>
</evidence>
<sequence>MLSKHEQYATLLLSRAGDITKSDVRSSGPVTYSVEDNPSTQRPRRGVLLTFPIYHRLPTRLIKATKSVIVPIQQVSAIAFAGIMQPTGIASVCLLLLASRAAGHAIGENRGEDYDDSTGIGTDRKRDEAHQPRVLDMESIFAGFAKSMISRNGATSSQNQHCINPGVKKRSTGQGFCKMSSLTTLSSPCQFFKMALGLCDLPDILASISFILNMSNVVLMLVLKGLIWGASYMQGNGGKGRKEGPDAAGLTGGGFLQDMVNETDLLLFLGYLVADESGRYDCLNRVACEQPARAESYLRSAEMVWKTAKLLDA</sequence>
<proteinExistence type="predicted"/>
<dbReference type="EMBL" id="VUJU01006218">
    <property type="protein sequence ID" value="KAF0749115.1"/>
    <property type="molecule type" value="Genomic_DNA"/>
</dbReference>
<comment type="caution">
    <text evidence="2">The sequence shown here is derived from an EMBL/GenBank/DDBJ whole genome shotgun (WGS) entry which is preliminary data.</text>
</comment>
<feature type="region of interest" description="Disordered" evidence="1">
    <location>
        <begin position="108"/>
        <end position="129"/>
    </location>
</feature>
<dbReference type="Proteomes" id="UP000478052">
    <property type="component" value="Unassembled WGS sequence"/>
</dbReference>
<evidence type="ECO:0000313" key="3">
    <source>
        <dbReference type="Proteomes" id="UP000478052"/>
    </source>
</evidence>
<name>A0A6G0Y4W2_APHCR</name>
<accession>A0A6G0Y4W2</accession>
<evidence type="ECO:0000313" key="2">
    <source>
        <dbReference type="EMBL" id="KAF0749115.1"/>
    </source>
</evidence>
<dbReference type="AlphaFoldDB" id="A0A6G0Y4W2"/>
<keyword evidence="3" id="KW-1185">Reference proteome</keyword>
<protein>
    <submittedName>
        <fullName evidence="2">Uncharacterized protein</fullName>
    </submittedName>
</protein>